<dbReference type="Pfam" id="PF14392">
    <property type="entry name" value="zf-CCHC_4"/>
    <property type="match status" value="1"/>
</dbReference>
<organism evidence="3">
    <name type="scientific">Fagus sylvatica</name>
    <name type="common">Beechnut</name>
    <dbReference type="NCBI Taxonomy" id="28930"/>
    <lineage>
        <taxon>Eukaryota</taxon>
        <taxon>Viridiplantae</taxon>
        <taxon>Streptophyta</taxon>
        <taxon>Embryophyta</taxon>
        <taxon>Tracheophyta</taxon>
        <taxon>Spermatophyta</taxon>
        <taxon>Magnoliopsida</taxon>
        <taxon>eudicotyledons</taxon>
        <taxon>Gunneridae</taxon>
        <taxon>Pentapetalae</taxon>
        <taxon>rosids</taxon>
        <taxon>fabids</taxon>
        <taxon>Fagales</taxon>
        <taxon>Fagaceae</taxon>
        <taxon>Fagus</taxon>
    </lineage>
</organism>
<feature type="region of interest" description="Disordered" evidence="1">
    <location>
        <begin position="1"/>
        <end position="23"/>
    </location>
</feature>
<name>A0A2N9F3W6_FAGSY</name>
<dbReference type="PANTHER" id="PTHR31286">
    <property type="entry name" value="GLYCINE-RICH CELL WALL STRUCTURAL PROTEIN 1.8-LIKE"/>
    <property type="match status" value="1"/>
</dbReference>
<evidence type="ECO:0000313" key="3">
    <source>
        <dbReference type="EMBL" id="SPC81484.1"/>
    </source>
</evidence>
<accession>A0A2N9F3W6</accession>
<proteinExistence type="predicted"/>
<reference evidence="3" key="1">
    <citation type="submission" date="2018-02" db="EMBL/GenBank/DDBJ databases">
        <authorList>
            <person name="Cohen D.B."/>
            <person name="Kent A.D."/>
        </authorList>
    </citation>
    <scope>NUCLEOTIDE SEQUENCE</scope>
</reference>
<dbReference type="InterPro" id="IPR025836">
    <property type="entry name" value="Zn_knuckle_CX2CX4HX4C"/>
</dbReference>
<evidence type="ECO:0000256" key="1">
    <source>
        <dbReference type="SAM" id="MobiDB-lite"/>
    </source>
</evidence>
<evidence type="ECO:0000259" key="2">
    <source>
        <dbReference type="Pfam" id="PF14392"/>
    </source>
</evidence>
<feature type="domain" description="Zinc knuckle CX2CX4HX4C" evidence="2">
    <location>
        <begin position="144"/>
        <end position="182"/>
    </location>
</feature>
<gene>
    <name evidence="3" type="ORF">FSB_LOCUS9366</name>
</gene>
<dbReference type="InterPro" id="IPR040256">
    <property type="entry name" value="At4g02000-like"/>
</dbReference>
<sequence length="250" mass="30053">MDSSDFVASEEEYDGDLDMEDSSSSELDLHAPLARYGPTIRANSEDLSIQRDYWNMCAIAFLLDYRKFSVNHLQNLIDVAWHIRGRVMLHRLPLKYQYLELAMQMGQMMGIYERIDWDANIPRNICFMRIKVRMDPWMPLLVGFMLRLDNGDRIWIQCRYERVHKVCTKCGLIGHTHAQCTYLMEDVKQLLHHQRLRIQNQFQVHYGFHPVEPHFVNEIRAFYNRPQRRNTQIRFGPLTRDTRYRHKQYQ</sequence>
<feature type="compositionally biased region" description="Acidic residues" evidence="1">
    <location>
        <begin position="8"/>
        <end position="23"/>
    </location>
</feature>
<dbReference type="EMBL" id="OIVN01000518">
    <property type="protein sequence ID" value="SPC81484.1"/>
    <property type="molecule type" value="Genomic_DNA"/>
</dbReference>
<protein>
    <recommendedName>
        <fullName evidence="2">Zinc knuckle CX2CX4HX4C domain-containing protein</fullName>
    </recommendedName>
</protein>
<dbReference type="AlphaFoldDB" id="A0A2N9F3W6"/>
<dbReference type="PANTHER" id="PTHR31286:SF178">
    <property type="entry name" value="DUF4283 DOMAIN-CONTAINING PROTEIN"/>
    <property type="match status" value="1"/>
</dbReference>